<feature type="transmembrane region" description="Helical" evidence="1">
    <location>
        <begin position="88"/>
        <end position="115"/>
    </location>
</feature>
<evidence type="ECO:0000313" key="3">
    <source>
        <dbReference type="Proteomes" id="UP000245802"/>
    </source>
</evidence>
<evidence type="ECO:0000313" key="2">
    <source>
        <dbReference type="EMBL" id="AWM37243.1"/>
    </source>
</evidence>
<keyword evidence="1" id="KW-0812">Transmembrane</keyword>
<organism evidence="2 3">
    <name type="scientific">Gemmata obscuriglobus</name>
    <dbReference type="NCBI Taxonomy" id="114"/>
    <lineage>
        <taxon>Bacteria</taxon>
        <taxon>Pseudomonadati</taxon>
        <taxon>Planctomycetota</taxon>
        <taxon>Planctomycetia</taxon>
        <taxon>Gemmatales</taxon>
        <taxon>Gemmataceae</taxon>
        <taxon>Gemmata</taxon>
    </lineage>
</organism>
<dbReference type="KEGG" id="gog:C1280_09540"/>
<proteinExistence type="predicted"/>
<keyword evidence="1" id="KW-0472">Membrane</keyword>
<sequence>MPLAAGAAIIGGGWLLTVVFVSAVLPRFVRVFDKLAATGVEMPVLTRMLMPLGRFGAGPAAMIGTGAVALLVVVYAGWVRARLPGGRIIPALAVAAVGVMTFIVCVAAVLLPAIIPSD</sequence>
<name>A0A2Z3GU02_9BACT</name>
<keyword evidence="1" id="KW-1133">Transmembrane helix</keyword>
<feature type="transmembrane region" description="Helical" evidence="1">
    <location>
        <begin position="6"/>
        <end position="25"/>
    </location>
</feature>
<accession>A0A2Z3GU02</accession>
<protein>
    <submittedName>
        <fullName evidence="2">Uncharacterized protein</fullName>
    </submittedName>
</protein>
<dbReference type="Proteomes" id="UP000245802">
    <property type="component" value="Chromosome"/>
</dbReference>
<dbReference type="EMBL" id="CP025958">
    <property type="protein sequence ID" value="AWM37243.1"/>
    <property type="molecule type" value="Genomic_DNA"/>
</dbReference>
<feature type="transmembrane region" description="Helical" evidence="1">
    <location>
        <begin position="55"/>
        <end position="76"/>
    </location>
</feature>
<evidence type="ECO:0000256" key="1">
    <source>
        <dbReference type="SAM" id="Phobius"/>
    </source>
</evidence>
<dbReference type="AlphaFoldDB" id="A0A2Z3GU02"/>
<gene>
    <name evidence="2" type="ORF">C1280_09540</name>
</gene>
<reference evidence="2 3" key="1">
    <citation type="submission" date="2018-01" db="EMBL/GenBank/DDBJ databases">
        <title>G. obscuriglobus.</title>
        <authorList>
            <person name="Franke J."/>
            <person name="Blomberg W."/>
            <person name="Selmecki A."/>
        </authorList>
    </citation>
    <scope>NUCLEOTIDE SEQUENCE [LARGE SCALE GENOMIC DNA]</scope>
    <source>
        <strain evidence="2 3">DSM 5831</strain>
    </source>
</reference>
<keyword evidence="3" id="KW-1185">Reference proteome</keyword>
<dbReference type="RefSeq" id="WP_010038860.1">
    <property type="nucleotide sequence ID" value="NZ_CP025958.1"/>
</dbReference>